<organism evidence="1 2">
    <name type="scientific">Gleimia hominis</name>
    <dbReference type="NCBI Taxonomy" id="595468"/>
    <lineage>
        <taxon>Bacteria</taxon>
        <taxon>Bacillati</taxon>
        <taxon>Actinomycetota</taxon>
        <taxon>Actinomycetes</taxon>
        <taxon>Actinomycetales</taxon>
        <taxon>Actinomycetaceae</taxon>
        <taxon>Gleimia</taxon>
    </lineage>
</organism>
<reference evidence="1 2" key="1">
    <citation type="submission" date="2023-06" db="EMBL/GenBank/DDBJ databases">
        <title>Draft genome sequence of Gleimia hominis type strain CCUG 57540T.</title>
        <authorList>
            <person name="Salva-Serra F."/>
            <person name="Cardew S."/>
            <person name="Jensie Markopoulos S."/>
            <person name="Ohlen M."/>
            <person name="Inganas E."/>
            <person name="Svensson-Stadler L."/>
            <person name="Moore E.R.B."/>
        </authorList>
    </citation>
    <scope>NUCLEOTIDE SEQUENCE [LARGE SCALE GENOMIC DNA]</scope>
    <source>
        <strain evidence="1 2">CCUG 57540</strain>
    </source>
</reference>
<gene>
    <name evidence="1" type="ORF">QS713_02815</name>
</gene>
<proteinExistence type="predicted"/>
<accession>A0ABU3I9E0</accession>
<sequence length="208" mass="23293">MIQKQAFSQELLLLTLCYIYANGVNSDELASSSNKFDGEELTKVLKRLRVNDAEEIAGKITERANRSYATIQNEGGKLSVTRYDAVRRLVLRDLRLQSAKGKQLWPPTSQTIIARLGGRWSLALEQVGLDAGSDGKLGRANVTFSPEDRVKALRTFINECEEQNQVASYAAYTEWARESDNRVPSGASMRQIYGTWKHALEVAYGEDE</sequence>
<comment type="caution">
    <text evidence="1">The sequence shown here is derived from an EMBL/GenBank/DDBJ whole genome shotgun (WGS) entry which is preliminary data.</text>
</comment>
<dbReference type="EMBL" id="JASXSX010000001">
    <property type="protein sequence ID" value="MDT3766997.1"/>
    <property type="molecule type" value="Genomic_DNA"/>
</dbReference>
<protein>
    <submittedName>
        <fullName evidence="1">Uncharacterized protein</fullName>
    </submittedName>
</protein>
<evidence type="ECO:0000313" key="2">
    <source>
        <dbReference type="Proteomes" id="UP001247542"/>
    </source>
</evidence>
<keyword evidence="2" id="KW-1185">Reference proteome</keyword>
<evidence type="ECO:0000313" key="1">
    <source>
        <dbReference type="EMBL" id="MDT3766997.1"/>
    </source>
</evidence>
<dbReference type="RefSeq" id="WP_313272268.1">
    <property type="nucleotide sequence ID" value="NZ_JASXSX010000001.1"/>
</dbReference>
<name>A0ABU3I9E0_9ACTO</name>
<dbReference type="Proteomes" id="UP001247542">
    <property type="component" value="Unassembled WGS sequence"/>
</dbReference>